<feature type="compositionally biased region" description="Polar residues" evidence="1">
    <location>
        <begin position="1794"/>
        <end position="1807"/>
    </location>
</feature>
<protein>
    <submittedName>
        <fullName evidence="2">Uncharacterized protein</fullName>
    </submittedName>
</protein>
<gene>
    <name evidence="2" type="ORF">EV646_10290</name>
</gene>
<feature type="region of interest" description="Disordered" evidence="1">
    <location>
        <begin position="424"/>
        <end position="452"/>
    </location>
</feature>
<feature type="region of interest" description="Disordered" evidence="1">
    <location>
        <begin position="1777"/>
        <end position="1821"/>
    </location>
</feature>
<dbReference type="Proteomes" id="UP000295573">
    <property type="component" value="Unassembled WGS sequence"/>
</dbReference>
<comment type="caution">
    <text evidence="2">The sequence shown here is derived from an EMBL/GenBank/DDBJ whole genome shotgun (WGS) entry which is preliminary data.</text>
</comment>
<keyword evidence="3" id="KW-1185">Reference proteome</keyword>
<accession>A0A4R2J153</accession>
<feature type="region of interest" description="Disordered" evidence="1">
    <location>
        <begin position="2037"/>
        <end position="2080"/>
    </location>
</feature>
<evidence type="ECO:0000313" key="2">
    <source>
        <dbReference type="EMBL" id="TCO50019.1"/>
    </source>
</evidence>
<feature type="region of interest" description="Disordered" evidence="1">
    <location>
        <begin position="1471"/>
        <end position="1494"/>
    </location>
</feature>
<evidence type="ECO:0000313" key="3">
    <source>
        <dbReference type="Proteomes" id="UP000295573"/>
    </source>
</evidence>
<feature type="compositionally biased region" description="Basic and acidic residues" evidence="1">
    <location>
        <begin position="428"/>
        <end position="438"/>
    </location>
</feature>
<reference evidence="2 3" key="1">
    <citation type="journal article" date="2015" name="Stand. Genomic Sci.">
        <title>Genomic Encyclopedia of Bacterial and Archaeal Type Strains, Phase III: the genomes of soil and plant-associated and newly described type strains.</title>
        <authorList>
            <person name="Whitman W.B."/>
            <person name="Woyke T."/>
            <person name="Klenk H.P."/>
            <person name="Zhou Y."/>
            <person name="Lilburn T.G."/>
            <person name="Beck B.J."/>
            <person name="De Vos P."/>
            <person name="Vandamme P."/>
            <person name="Eisen J.A."/>
            <person name="Garrity G."/>
            <person name="Hugenholtz P."/>
            <person name="Kyrpides N.C."/>
        </authorList>
    </citation>
    <scope>NUCLEOTIDE SEQUENCE [LARGE SCALE GENOMIC DNA]</scope>
    <source>
        <strain evidence="2 3">VKM Ac-2541</strain>
    </source>
</reference>
<evidence type="ECO:0000256" key="1">
    <source>
        <dbReference type="SAM" id="MobiDB-lite"/>
    </source>
</evidence>
<dbReference type="EMBL" id="SLWR01000002">
    <property type="protein sequence ID" value="TCO50019.1"/>
    <property type="molecule type" value="Genomic_DNA"/>
</dbReference>
<feature type="compositionally biased region" description="Polar residues" evidence="1">
    <location>
        <begin position="2068"/>
        <end position="2080"/>
    </location>
</feature>
<sequence length="2328" mass="250629">MPRARSALALALGVLAPEAIALSDGGVRLRDSRDLVARESLQRVEERLARRAAAAQVADERLVAEAVALLGAELDLSRGGASPVDGATRALDDLLDLPDLSDSMRTEAQAMLRTVLEGNRLTTESAVERLVSERARERREARPPLVAETVGAAYSIARQAEATFRPQMAPATPRGRGRHRRTVGTRHRRVGMRDFTGSGLDRPGRSPRLGDLTPADAEVTALNALLQVQPPGVTEPTRLIGRPQLGVVTTVRGPQHFRVEIGEPRRGHAAQAGMRAGTLADPHVLRLSPNLSIDQLPRVWANQCSRVLQDVEAQATAPTSLLGRFRTALGSRQANRDRAAQAQYDEFRQLIREWRETRQGRGTREVGFVELDLANLAASIGRSGQPMPALPWVGEQVVAPEPTPPQPPTALAQLREQVLQQMAGLERAAADQTERAETRANSGEAATEAAEAAVEDAIKREGRNDDAASEQGRKIRDAAAKTAALAQRHKTIATECAAAAQRAVEARDAYQAVLTHLDALEANGQQPGPELAALVRTASDRVDFYESAVVATLPSEDIYPTATTSGRMPHLTKLCRDLNTALKAEQNPHRYTPELLHRELRAETRRLLSPDGVVLTVGNDPTADVSQLTQFELKLQPGELREVLDHPTAFDEGQLGTLVQGGYNVATTATDTINYSGGFNLKTAMWLVPGAVPLQAAAQVIAPGLEFAIGRSHNVTSGATEFGQAGAVEVLNGETLRFRSETPRWGWRMRTSAVGPWSRTHVVASGDPQDADILDLGIGHSYTVPPPTETVSLADLGLGHERLTQLPDHVASRVDGLTEMADEAVAKLRQRLGSLDRVGHDDLRSLLIEDGMARLEDTTRPGGVGRIITNGGRAVAYAQLESVPVFETFELLSDSSPEHKVERLRVGFSGASGGQTFAASGSFAAGLGTPNPLMPDLGTTSWDFGPSIKGGRTTGREDGISTADLAIHPSVQRMHPTVGVRVRIEHKLTVHRLDTEGSFTVDGAGDAVLRVPENDFFQYGGPVPRDALVLGEDNLPKRGLDGRILLRGDPQPTEENISPPVWWGNARGQLRGAGPALVENFVGADPALKKFAERLVAQGLIPPLDFDAEGRPVIREQALRDLAGQDDALVASQLENFQRVCQQISKHRLETGYDVAAQSGIVFELTKHRTGLPPEVHSYRVQLEQDYKKAKLLGLSTGKNVVNLDIGSNTSGRSGGRSKSLPWSAKFGFGNSPDQGQAGSTPSIGPSYGRASLGRLISWATGGTVNRVSLTESTAKVAVFEVPHTITISEITRDGDVELVRQSGQARIAWDSELCNRGRQPSLSVGGRVDPALLQSATFQHVDVGDPVSRLVAEVPELARGDSAALHHVSAFLGVRNLTARPELLTSEYRTSLIVTPAPSDPLQAIAQRGLTPRQATLSITSRVENLKYVGSGHPINGDINLTLGSTSSTVGVSTGNTAGIGGGSGSVAADGSGMTGSVGVNRSGARSSSSTRTNVNGVERLAIRDGQHYQFWGDLILEAEIRSAGVEPRKIPLENGAVMLTMPERDALQLYGQRKLDLPLEKVSDAVERVLDGNLSLPRRTTTALIRRYQGEKAGVTEGLAATHTNERLADKLRRLANLPEAPDQTFDELVADAEDVVRQRREVQLPEHYDVTMGAGLIDRDSLQDLDGNDTDLLREVCAAIEGHAPGALDDAVLATALRGDLAGDRWRGHIDDMLDPLGFEKEYPVGTSDSPRNLKVRIKVVFDGPVTVDEPLDDNENENAFNIVQDYDYYEESGSVTGTTSHGVEAGGTMTDGQVGSAGLNTDVSTSTTATTSKQNTRMSRGLWLKTKRVERGYRVVVEVEEAPSAGGATKGRLVQAADLHRTPAPPTRRESTGQMTLLVPASVINSTPPKIYPEVTDHRAFTLPSNYFVEGTLSYQRGDEPENKLFQAVYSRLSQRDMLNAAGVQLHETTLKNMLRPAVRKAAFEQIVSPAGYDLTPLPVPGHASRAVAVNVRAEVSGLELISDPDDDSTVQLGEIDREQRVTQLTAKSNKLLPTSQNLGGTDPVTGIKAGVATGEQVSEKDTSTAGNRNETSKMESGNVVTVKVTVDYHLDFERLKLDRRGRPKADQRDTIRKAATGEAYITMFRHEYDAMRARMEAGVAPMRGWDPSKGPKPPRLRTVRVAADEVVAGDNGQPEHHPYRPMVEALAQARREGVIVRLTLRAQDGSKQVYDASPDGTMTGRNRDDDGFAAAFATLHPRLSLLAEGRVDLRQLYLSGAHNGRLSGAVVEALQQQGIPAAVLAELDHTVKRKSPEEEEAEVDGAEQRRLARTAAGKSGSGFSIHG</sequence>
<organism evidence="2 3">
    <name type="scientific">Kribbella antiqua</name>
    <dbReference type="NCBI Taxonomy" id="2512217"/>
    <lineage>
        <taxon>Bacteria</taxon>
        <taxon>Bacillati</taxon>
        <taxon>Actinomycetota</taxon>
        <taxon>Actinomycetes</taxon>
        <taxon>Propionibacteriales</taxon>
        <taxon>Kribbellaceae</taxon>
        <taxon>Kribbella</taxon>
    </lineage>
</organism>
<name>A0A4R2J153_9ACTN</name>
<proteinExistence type="predicted"/>